<dbReference type="PANTHER" id="PTHR42760">
    <property type="entry name" value="SHORT-CHAIN DEHYDROGENASES/REDUCTASES FAMILY MEMBER"/>
    <property type="match status" value="1"/>
</dbReference>
<gene>
    <name evidence="3" type="ORF">AOZ06_29005</name>
</gene>
<dbReference type="GO" id="GO:0006633">
    <property type="term" value="P:fatty acid biosynthetic process"/>
    <property type="evidence" value="ECO:0007669"/>
    <property type="project" value="TreeGrafter"/>
</dbReference>
<keyword evidence="2" id="KW-0560">Oxidoreductase</keyword>
<dbReference type="InterPro" id="IPR020904">
    <property type="entry name" value="Sc_DH/Rdtase_CS"/>
</dbReference>
<dbReference type="OrthoDB" id="517007at2"/>
<evidence type="ECO:0000313" key="4">
    <source>
        <dbReference type="Proteomes" id="UP000063699"/>
    </source>
</evidence>
<dbReference type="InterPro" id="IPR036291">
    <property type="entry name" value="NAD(P)-bd_dom_sf"/>
</dbReference>
<dbReference type="CDD" id="cd05233">
    <property type="entry name" value="SDR_c"/>
    <property type="match status" value="1"/>
</dbReference>
<dbReference type="KEGG" id="kphy:AOZ06_29005"/>
<evidence type="ECO:0000256" key="1">
    <source>
        <dbReference type="ARBA" id="ARBA00006484"/>
    </source>
</evidence>
<proteinExistence type="inferred from homology"/>
<evidence type="ECO:0008006" key="5">
    <source>
        <dbReference type="Google" id="ProtNLM"/>
    </source>
</evidence>
<comment type="similarity">
    <text evidence="1">Belongs to the short-chain dehydrogenases/reductases (SDR) family.</text>
</comment>
<dbReference type="EMBL" id="CP012752">
    <property type="protein sequence ID" value="ALG10393.1"/>
    <property type="molecule type" value="Genomic_DNA"/>
</dbReference>
<dbReference type="Proteomes" id="UP000063699">
    <property type="component" value="Chromosome"/>
</dbReference>
<protein>
    <recommendedName>
        <fullName evidence="5">Short-chain dehydrogenase</fullName>
    </recommendedName>
</protein>
<organism evidence="3 4">
    <name type="scientific">Kibdelosporangium phytohabitans</name>
    <dbReference type="NCBI Taxonomy" id="860235"/>
    <lineage>
        <taxon>Bacteria</taxon>
        <taxon>Bacillati</taxon>
        <taxon>Actinomycetota</taxon>
        <taxon>Actinomycetes</taxon>
        <taxon>Pseudonocardiales</taxon>
        <taxon>Pseudonocardiaceae</taxon>
        <taxon>Kibdelosporangium</taxon>
    </lineage>
</organism>
<dbReference type="Pfam" id="PF13561">
    <property type="entry name" value="adh_short_C2"/>
    <property type="match status" value="1"/>
</dbReference>
<dbReference type="PRINTS" id="PR00080">
    <property type="entry name" value="SDRFAMILY"/>
</dbReference>
<dbReference type="FunFam" id="3.40.50.720:FF:000084">
    <property type="entry name" value="Short-chain dehydrogenase reductase"/>
    <property type="match status" value="1"/>
</dbReference>
<dbReference type="InterPro" id="IPR002347">
    <property type="entry name" value="SDR_fam"/>
</dbReference>
<name>A0A0N9I6Y7_9PSEU</name>
<evidence type="ECO:0000256" key="2">
    <source>
        <dbReference type="ARBA" id="ARBA00023002"/>
    </source>
</evidence>
<accession>A0A0N9I6Y7</accession>
<dbReference type="PANTHER" id="PTHR42760:SF133">
    <property type="entry name" value="3-OXOACYL-[ACYL-CARRIER-PROTEIN] REDUCTASE"/>
    <property type="match status" value="1"/>
</dbReference>
<reference evidence="3 4" key="1">
    <citation type="submission" date="2015-07" db="EMBL/GenBank/DDBJ databases">
        <title>Genome sequencing of Kibdelosporangium phytohabitans.</title>
        <authorList>
            <person name="Qin S."/>
            <person name="Xing K."/>
        </authorList>
    </citation>
    <scope>NUCLEOTIDE SEQUENCE [LARGE SCALE GENOMIC DNA]</scope>
    <source>
        <strain evidence="3 4">KLBMP1111</strain>
    </source>
</reference>
<dbReference type="RefSeq" id="WP_054292296.1">
    <property type="nucleotide sequence ID" value="NZ_CP012752.1"/>
</dbReference>
<dbReference type="GO" id="GO:0048038">
    <property type="term" value="F:quinone binding"/>
    <property type="evidence" value="ECO:0007669"/>
    <property type="project" value="TreeGrafter"/>
</dbReference>
<sequence length="240" mass="25288">MTAEVAVVTGGSRGIGRSIVTRLAAAGFTVVSLDLRAPEDASFPARSLLVDVASAQQVEDAFAVIAKEIGPVDVLINNAGLFSTLRRRPFWELDPAEWDHVMAVNVRSMFLCARAAAVRMPDGGRIVNLGSTSVTFGMAELLHYVTSKAAIVGMTRGLARELGSRRVTVNAIAPGLVTTEVTTGTISAEHRDRILQTQVLPEPITGDDIANTVVYLCSDAARHVTGQVVFVNGGAAMSAS</sequence>
<dbReference type="GO" id="GO:0016616">
    <property type="term" value="F:oxidoreductase activity, acting on the CH-OH group of donors, NAD or NADP as acceptor"/>
    <property type="evidence" value="ECO:0007669"/>
    <property type="project" value="TreeGrafter"/>
</dbReference>
<dbReference type="STRING" id="860235.AOZ06_29005"/>
<dbReference type="AlphaFoldDB" id="A0A0N9I6Y7"/>
<dbReference type="PRINTS" id="PR00081">
    <property type="entry name" value="GDHRDH"/>
</dbReference>
<dbReference type="SUPFAM" id="SSF51735">
    <property type="entry name" value="NAD(P)-binding Rossmann-fold domains"/>
    <property type="match status" value="1"/>
</dbReference>
<evidence type="ECO:0000313" key="3">
    <source>
        <dbReference type="EMBL" id="ALG10393.1"/>
    </source>
</evidence>
<dbReference type="Gene3D" id="3.40.50.720">
    <property type="entry name" value="NAD(P)-binding Rossmann-like Domain"/>
    <property type="match status" value="1"/>
</dbReference>
<keyword evidence="4" id="KW-1185">Reference proteome</keyword>
<dbReference type="PROSITE" id="PS00061">
    <property type="entry name" value="ADH_SHORT"/>
    <property type="match status" value="1"/>
</dbReference>